<feature type="compositionally biased region" description="Basic and acidic residues" evidence="5">
    <location>
        <begin position="591"/>
        <end position="618"/>
    </location>
</feature>
<dbReference type="AlphaFoldDB" id="A0A9W2Z1A7"/>
<organism evidence="7 8">
    <name type="scientific">Biomphalaria glabrata</name>
    <name type="common">Bloodfluke planorb</name>
    <name type="synonym">Freshwater snail</name>
    <dbReference type="NCBI Taxonomy" id="6526"/>
    <lineage>
        <taxon>Eukaryota</taxon>
        <taxon>Metazoa</taxon>
        <taxon>Spiralia</taxon>
        <taxon>Lophotrochozoa</taxon>
        <taxon>Mollusca</taxon>
        <taxon>Gastropoda</taxon>
        <taxon>Heterobranchia</taxon>
        <taxon>Euthyneura</taxon>
        <taxon>Panpulmonata</taxon>
        <taxon>Hygrophila</taxon>
        <taxon>Lymnaeoidea</taxon>
        <taxon>Planorbidae</taxon>
        <taxon>Biomphalaria</taxon>
    </lineage>
</organism>
<keyword evidence="3" id="KW-0866">Nonsense-mediated mRNA decay</keyword>
<proteinExistence type="inferred from homology"/>
<dbReference type="CDD" id="cd12455">
    <property type="entry name" value="RRM_like_Smg4_UPF3"/>
    <property type="match status" value="1"/>
</dbReference>
<dbReference type="GO" id="GO:0000184">
    <property type="term" value="P:nuclear-transcribed mRNA catabolic process, nonsense-mediated decay"/>
    <property type="evidence" value="ECO:0007669"/>
    <property type="project" value="UniProtKB-KW"/>
</dbReference>
<feature type="domain" description="UPF3" evidence="6">
    <location>
        <begin position="28"/>
        <end position="190"/>
    </location>
</feature>
<dbReference type="FunFam" id="3.30.70.330:FF:000717">
    <property type="entry name" value="regulator of nonsense transcripts 3B"/>
    <property type="match status" value="1"/>
</dbReference>
<dbReference type="Pfam" id="PF03467">
    <property type="entry name" value="Smg4_UPF3"/>
    <property type="match status" value="1"/>
</dbReference>
<dbReference type="OMA" id="GDKWRED"/>
<gene>
    <name evidence="8" type="primary">LOC106071700</name>
</gene>
<feature type="compositionally biased region" description="Basic and acidic residues" evidence="5">
    <location>
        <begin position="426"/>
        <end position="532"/>
    </location>
</feature>
<feature type="compositionally biased region" description="Basic and acidic residues" evidence="5">
    <location>
        <begin position="314"/>
        <end position="348"/>
    </location>
</feature>
<sequence length="650" mass="75960">MTLGTTAKNDTDMQKPPLEKKKEKDHTPTKVVIRRLPPSLTPEEFVQQVSPLPEYDFFYFVRADMSLGQNAFTRAYINFLVPEDIFIFRDKFDGYVFLDAKGGEYPAIVEFAPFQKVPKKKPKKVDAKNGVIEQDSDYKKFVENVSKPPEVPAVSLDAMVVEVETKENSFARSGSSRVSTPLLEYLRKRREERKLNIAKLKEERRRGGMRDSDRKRSGNDDLDRRKSSDKDRMRDRDRDRHNRDRDRLRERDRIRDRRREKDPPRSDRLKEEKDGERKWMKDTEGTPKMLLRNTERDNVSYDNTAASEKPTIVLEREKKEDKDLVQERLSEPDAGKGFRDRRSEEIRMKRSSGGTSKWDERRREDDRDRQRGGRVRGYDDDRGRSYKDQGARSFRDDADRRPLDRDKNRGERYTDRGYKYGSSGGYRDKFKEDRGGNGRRGGYNDRDDGRGSGDRDRDERKGGLDREERRDAGKDREERRNVDRDDRRDDRKIGAGDGWKRKELETKKFEKPVERKPEFVRNKISEDGKKEGSSSSGRESLGTDSTRDDKSKEEDRSNRGGGPSDQQTGWVRGDAGSRSQRSTPDMSPPRHSKDDNDGRGDNTEADEKKRKKKDRPERQIYIPRRALERQRQSSPQTSESGKDRPKESSS</sequence>
<dbReference type="Gene3D" id="3.30.70.330">
    <property type="match status" value="1"/>
</dbReference>
<feature type="compositionally biased region" description="Basic and acidic residues" evidence="5">
    <location>
        <begin position="357"/>
        <end position="418"/>
    </location>
</feature>
<dbReference type="RefSeq" id="XP_055868734.1">
    <property type="nucleotide sequence ID" value="XM_056012759.1"/>
</dbReference>
<dbReference type="InterPro" id="IPR005120">
    <property type="entry name" value="UPF3_dom"/>
</dbReference>
<dbReference type="Proteomes" id="UP001165740">
    <property type="component" value="Chromosome 15"/>
</dbReference>
<dbReference type="SUPFAM" id="SSF54928">
    <property type="entry name" value="RNA-binding domain, RBD"/>
    <property type="match status" value="1"/>
</dbReference>
<dbReference type="PANTHER" id="PTHR13112:SF0">
    <property type="entry name" value="FI21285P1"/>
    <property type="match status" value="1"/>
</dbReference>
<keyword evidence="4" id="KW-0539">Nucleus</keyword>
<reference evidence="8" key="1">
    <citation type="submission" date="2025-08" db="UniProtKB">
        <authorList>
            <consortium name="RefSeq"/>
        </authorList>
    </citation>
    <scope>IDENTIFICATION</scope>
</reference>
<feature type="compositionally biased region" description="Basic and acidic residues" evidence="5">
    <location>
        <begin position="640"/>
        <end position="650"/>
    </location>
</feature>
<dbReference type="InterPro" id="IPR012677">
    <property type="entry name" value="Nucleotide-bd_a/b_plait_sf"/>
</dbReference>
<feature type="region of interest" description="Disordered" evidence="5">
    <location>
        <begin position="197"/>
        <end position="650"/>
    </location>
</feature>
<dbReference type="PANTHER" id="PTHR13112">
    <property type="entry name" value="UPF3 REGULATOR OF NONSENSE TRANSCRIPTS-LIKE PROTEIN"/>
    <property type="match status" value="1"/>
</dbReference>
<evidence type="ECO:0000259" key="6">
    <source>
        <dbReference type="Pfam" id="PF03467"/>
    </source>
</evidence>
<feature type="region of interest" description="Disordered" evidence="5">
    <location>
        <begin position="1"/>
        <end position="29"/>
    </location>
</feature>
<evidence type="ECO:0000256" key="2">
    <source>
        <dbReference type="ARBA" id="ARBA00005991"/>
    </source>
</evidence>
<dbReference type="GO" id="GO:0003729">
    <property type="term" value="F:mRNA binding"/>
    <property type="evidence" value="ECO:0007669"/>
    <property type="project" value="TreeGrafter"/>
</dbReference>
<dbReference type="InterPro" id="IPR035979">
    <property type="entry name" value="RBD_domain_sf"/>
</dbReference>
<dbReference type="GO" id="GO:0045727">
    <property type="term" value="P:positive regulation of translation"/>
    <property type="evidence" value="ECO:0007669"/>
    <property type="project" value="TreeGrafter"/>
</dbReference>
<dbReference type="GO" id="GO:0005730">
    <property type="term" value="C:nucleolus"/>
    <property type="evidence" value="ECO:0007669"/>
    <property type="project" value="TreeGrafter"/>
</dbReference>
<feature type="compositionally biased region" description="Basic and acidic residues" evidence="5">
    <location>
        <begin position="9"/>
        <end position="28"/>
    </location>
</feature>
<dbReference type="GO" id="GO:0005737">
    <property type="term" value="C:cytoplasm"/>
    <property type="evidence" value="ECO:0007669"/>
    <property type="project" value="TreeGrafter"/>
</dbReference>
<dbReference type="OrthoDB" id="18087at2759"/>
<keyword evidence="7" id="KW-1185">Reference proteome</keyword>
<evidence type="ECO:0000256" key="5">
    <source>
        <dbReference type="SAM" id="MobiDB-lite"/>
    </source>
</evidence>
<dbReference type="InterPro" id="IPR039722">
    <property type="entry name" value="Upf3"/>
</dbReference>
<evidence type="ECO:0000313" key="7">
    <source>
        <dbReference type="Proteomes" id="UP001165740"/>
    </source>
</evidence>
<dbReference type="GeneID" id="106071700"/>
<comment type="similarity">
    <text evidence="2">Belongs to the RENT3 family.</text>
</comment>
<name>A0A9W2Z1A7_BIOGL</name>
<evidence type="ECO:0000256" key="3">
    <source>
        <dbReference type="ARBA" id="ARBA00023161"/>
    </source>
</evidence>
<evidence type="ECO:0000256" key="1">
    <source>
        <dbReference type="ARBA" id="ARBA00004123"/>
    </source>
</evidence>
<evidence type="ECO:0000256" key="4">
    <source>
        <dbReference type="ARBA" id="ARBA00023242"/>
    </source>
</evidence>
<comment type="subcellular location">
    <subcellularLocation>
        <location evidence="1">Nucleus</location>
    </subcellularLocation>
</comment>
<protein>
    <submittedName>
        <fullName evidence="8">Regulator of nonsense transcripts 3B-like isoform X1</fullName>
    </submittedName>
</protein>
<feature type="compositionally biased region" description="Basic and acidic residues" evidence="5">
    <location>
        <begin position="545"/>
        <end position="558"/>
    </location>
</feature>
<accession>A0A9W2Z1A7</accession>
<evidence type="ECO:0000313" key="8">
    <source>
        <dbReference type="RefSeq" id="XP_055868734.1"/>
    </source>
</evidence>
<feature type="compositionally biased region" description="Basic and acidic residues" evidence="5">
    <location>
        <begin position="197"/>
        <end position="285"/>
    </location>
</feature>